<keyword evidence="3" id="KW-1185">Reference proteome</keyword>
<name>A0A1X2HGS3_SYNRA</name>
<proteinExistence type="predicted"/>
<evidence type="ECO:0000313" key="3">
    <source>
        <dbReference type="Proteomes" id="UP000242180"/>
    </source>
</evidence>
<comment type="caution">
    <text evidence="2">The sequence shown here is derived from an EMBL/GenBank/DDBJ whole genome shotgun (WGS) entry which is preliminary data.</text>
</comment>
<keyword evidence="1" id="KW-0812">Transmembrane</keyword>
<dbReference type="InParanoid" id="A0A1X2HGS3"/>
<evidence type="ECO:0000256" key="1">
    <source>
        <dbReference type="SAM" id="Phobius"/>
    </source>
</evidence>
<organism evidence="2 3">
    <name type="scientific">Syncephalastrum racemosum</name>
    <name type="common">Filamentous fungus</name>
    <dbReference type="NCBI Taxonomy" id="13706"/>
    <lineage>
        <taxon>Eukaryota</taxon>
        <taxon>Fungi</taxon>
        <taxon>Fungi incertae sedis</taxon>
        <taxon>Mucoromycota</taxon>
        <taxon>Mucoromycotina</taxon>
        <taxon>Mucoromycetes</taxon>
        <taxon>Mucorales</taxon>
        <taxon>Syncephalastraceae</taxon>
        <taxon>Syncephalastrum</taxon>
    </lineage>
</organism>
<dbReference type="AlphaFoldDB" id="A0A1X2HGS3"/>
<keyword evidence="1" id="KW-0472">Membrane</keyword>
<evidence type="ECO:0000313" key="2">
    <source>
        <dbReference type="EMBL" id="ORY98173.1"/>
    </source>
</evidence>
<reference evidence="2 3" key="1">
    <citation type="submission" date="2016-07" db="EMBL/GenBank/DDBJ databases">
        <title>Pervasive Adenine N6-methylation of Active Genes in Fungi.</title>
        <authorList>
            <consortium name="DOE Joint Genome Institute"/>
            <person name="Mondo S.J."/>
            <person name="Dannebaum R.O."/>
            <person name="Kuo R.C."/>
            <person name="Labutti K."/>
            <person name="Haridas S."/>
            <person name="Kuo A."/>
            <person name="Salamov A."/>
            <person name="Ahrendt S.R."/>
            <person name="Lipzen A."/>
            <person name="Sullivan W."/>
            <person name="Andreopoulos W.B."/>
            <person name="Clum A."/>
            <person name="Lindquist E."/>
            <person name="Daum C."/>
            <person name="Ramamoorthy G.K."/>
            <person name="Gryganskyi A."/>
            <person name="Culley D."/>
            <person name="Magnuson J.K."/>
            <person name="James T.Y."/>
            <person name="O'Malley M.A."/>
            <person name="Stajich J.E."/>
            <person name="Spatafora J.W."/>
            <person name="Visel A."/>
            <person name="Grigoriev I.V."/>
        </authorList>
    </citation>
    <scope>NUCLEOTIDE SEQUENCE [LARGE SCALE GENOMIC DNA]</scope>
    <source>
        <strain evidence="2 3">NRRL 2496</strain>
    </source>
</reference>
<dbReference type="Proteomes" id="UP000242180">
    <property type="component" value="Unassembled WGS sequence"/>
</dbReference>
<sequence>MRHDTPFDNRRCRSFGPVSIDFIFFSFFAAGQSIFLERPFPLAFQSRCKHLVRDHICRLTHSQPLPCTCTW</sequence>
<keyword evidence="1" id="KW-1133">Transmembrane helix</keyword>
<protein>
    <submittedName>
        <fullName evidence="2">Uncharacterized protein</fullName>
    </submittedName>
</protein>
<feature type="transmembrane region" description="Helical" evidence="1">
    <location>
        <begin position="12"/>
        <end position="35"/>
    </location>
</feature>
<dbReference type="EMBL" id="MCGN01000004">
    <property type="protein sequence ID" value="ORY98173.1"/>
    <property type="molecule type" value="Genomic_DNA"/>
</dbReference>
<gene>
    <name evidence="2" type="ORF">BCR43DRAFT_263340</name>
</gene>
<accession>A0A1X2HGS3</accession>